<dbReference type="PROSITE" id="PS50109">
    <property type="entry name" value="HIS_KIN"/>
    <property type="match status" value="1"/>
</dbReference>
<dbReference type="PROSITE" id="PS50885">
    <property type="entry name" value="HAMP"/>
    <property type="match status" value="1"/>
</dbReference>
<sequence>MQRKLLIAYCLIFAIIATALYSISYASLNAYSQAQLREESKNTCSAISYTLSQKMAGLENALALLVSNKSIENVLLDTYYSDYNFYYDMKYTFDSLVSAVKMLYPEIRGYSVYLDIPAKLVRGNFKPLSELDAAAQSPEGFLATASHLWQYDAPDGDIFLYGKLYSTSDIGSFAVIELQIDPARLFRDVVPLDLKNYRLEVRDGAQNLLFLQEDAHSSGTAGCVMSNSAALSPAGWTLTLQQSPDIVPFSAIMPQSGAILVAMLFLVCAFAVSLILARSLVRRIMRLNRHISTMADSEFTQQIPCEETDEIGSIAHCVNEMAAKTRRLIQENYSSRLMQKEAEIKMLQAQINPHFLYNTLSALNWNAIRHGDMENSEIITSMSAFYREALNVGSITTTIHDELTFLESYLRIRRLTCGHAFTVEIAVSDALAEYELPRILLQPIVENAIDHGIEANPAGEEGTIRIEAQEDGDDIVFTITDNGPGMPEDRLAAMLASPPTSHGLSNVNERCHLFFAEEYGVSLRNRQPHGLIVQVRVPKYVSL</sequence>
<feature type="transmembrane region" description="Helical" evidence="8">
    <location>
        <begin position="258"/>
        <end position="281"/>
    </location>
</feature>
<dbReference type="InterPro" id="IPR005467">
    <property type="entry name" value="His_kinase_dom"/>
</dbReference>
<protein>
    <recommendedName>
        <fullName evidence="3">histidine kinase</fullName>
        <ecNumber evidence="3">2.7.13.3</ecNumber>
    </recommendedName>
</protein>
<dbReference type="Pfam" id="PF02518">
    <property type="entry name" value="HATPase_c"/>
    <property type="match status" value="1"/>
</dbReference>
<dbReference type="InterPro" id="IPR003660">
    <property type="entry name" value="HAMP_dom"/>
</dbReference>
<dbReference type="PANTHER" id="PTHR34220:SF7">
    <property type="entry name" value="SENSOR HISTIDINE KINASE YPDA"/>
    <property type="match status" value="1"/>
</dbReference>
<dbReference type="SMART" id="SM00304">
    <property type="entry name" value="HAMP"/>
    <property type="match status" value="1"/>
</dbReference>
<dbReference type="AlphaFoldDB" id="A0A9D1G1W6"/>
<keyword evidence="7" id="KW-0902">Two-component regulatory system</keyword>
<comment type="subcellular location">
    <subcellularLocation>
        <location evidence="2">Membrane</location>
    </subcellularLocation>
</comment>
<keyword evidence="6 11" id="KW-0418">Kinase</keyword>
<keyword evidence="8" id="KW-1133">Transmembrane helix</keyword>
<dbReference type="GO" id="GO:0016020">
    <property type="term" value="C:membrane"/>
    <property type="evidence" value="ECO:0007669"/>
    <property type="project" value="UniProtKB-SubCell"/>
</dbReference>
<dbReference type="SUPFAM" id="SSF55874">
    <property type="entry name" value="ATPase domain of HSP90 chaperone/DNA topoisomerase II/histidine kinase"/>
    <property type="match status" value="1"/>
</dbReference>
<keyword evidence="5" id="KW-0808">Transferase</keyword>
<organism evidence="11 12">
    <name type="scientific">Candidatus Alectryocaccomicrobium excrementavium</name>
    <dbReference type="NCBI Taxonomy" id="2840668"/>
    <lineage>
        <taxon>Bacteria</taxon>
        <taxon>Bacillati</taxon>
        <taxon>Bacillota</taxon>
        <taxon>Clostridia</taxon>
        <taxon>Candidatus Alectryocaccomicrobium</taxon>
    </lineage>
</organism>
<dbReference type="SMART" id="SM00387">
    <property type="entry name" value="HATPase_c"/>
    <property type="match status" value="1"/>
</dbReference>
<keyword evidence="8" id="KW-0472">Membrane</keyword>
<dbReference type="EMBL" id="DVJN01000211">
    <property type="protein sequence ID" value="HIS93534.1"/>
    <property type="molecule type" value="Genomic_DNA"/>
</dbReference>
<evidence type="ECO:0000259" key="10">
    <source>
        <dbReference type="PROSITE" id="PS50885"/>
    </source>
</evidence>
<keyword evidence="4" id="KW-0597">Phosphoprotein</keyword>
<dbReference type="InterPro" id="IPR036890">
    <property type="entry name" value="HATPase_C_sf"/>
</dbReference>
<dbReference type="EC" id="2.7.13.3" evidence="3"/>
<feature type="domain" description="HAMP" evidence="10">
    <location>
        <begin position="278"/>
        <end position="330"/>
    </location>
</feature>
<dbReference type="Gene3D" id="3.30.565.10">
    <property type="entry name" value="Histidine kinase-like ATPase, C-terminal domain"/>
    <property type="match status" value="1"/>
</dbReference>
<dbReference type="Proteomes" id="UP000824140">
    <property type="component" value="Unassembled WGS sequence"/>
</dbReference>
<evidence type="ECO:0000256" key="2">
    <source>
        <dbReference type="ARBA" id="ARBA00004370"/>
    </source>
</evidence>
<evidence type="ECO:0000256" key="8">
    <source>
        <dbReference type="SAM" id="Phobius"/>
    </source>
</evidence>
<reference evidence="11" key="2">
    <citation type="journal article" date="2021" name="PeerJ">
        <title>Extensive microbial diversity within the chicken gut microbiome revealed by metagenomics and culture.</title>
        <authorList>
            <person name="Gilroy R."/>
            <person name="Ravi A."/>
            <person name="Getino M."/>
            <person name="Pursley I."/>
            <person name="Horton D.L."/>
            <person name="Alikhan N.F."/>
            <person name="Baker D."/>
            <person name="Gharbi K."/>
            <person name="Hall N."/>
            <person name="Watson M."/>
            <person name="Adriaenssens E.M."/>
            <person name="Foster-Nyarko E."/>
            <person name="Jarju S."/>
            <person name="Secka A."/>
            <person name="Antonio M."/>
            <person name="Oren A."/>
            <person name="Chaudhuri R.R."/>
            <person name="La Ragione R."/>
            <person name="Hildebrand F."/>
            <person name="Pallen M.J."/>
        </authorList>
    </citation>
    <scope>NUCLEOTIDE SEQUENCE</scope>
    <source>
        <strain evidence="11">13766</strain>
    </source>
</reference>
<proteinExistence type="predicted"/>
<dbReference type="PANTHER" id="PTHR34220">
    <property type="entry name" value="SENSOR HISTIDINE KINASE YPDA"/>
    <property type="match status" value="1"/>
</dbReference>
<feature type="domain" description="Histidine kinase" evidence="9">
    <location>
        <begin position="441"/>
        <end position="541"/>
    </location>
</feature>
<gene>
    <name evidence="11" type="ORF">IAA84_11000</name>
</gene>
<keyword evidence="8" id="KW-0812">Transmembrane</keyword>
<reference evidence="11" key="1">
    <citation type="submission" date="2020-10" db="EMBL/GenBank/DDBJ databases">
        <authorList>
            <person name="Gilroy R."/>
        </authorList>
    </citation>
    <scope>NUCLEOTIDE SEQUENCE</scope>
    <source>
        <strain evidence="11">13766</strain>
    </source>
</reference>
<dbReference type="CDD" id="cd06225">
    <property type="entry name" value="HAMP"/>
    <property type="match status" value="1"/>
</dbReference>
<comment type="caution">
    <text evidence="11">The sequence shown here is derived from an EMBL/GenBank/DDBJ whole genome shotgun (WGS) entry which is preliminary data.</text>
</comment>
<dbReference type="InterPro" id="IPR010559">
    <property type="entry name" value="Sig_transdc_His_kin_internal"/>
</dbReference>
<evidence type="ECO:0000313" key="11">
    <source>
        <dbReference type="EMBL" id="HIS93534.1"/>
    </source>
</evidence>
<evidence type="ECO:0000256" key="7">
    <source>
        <dbReference type="ARBA" id="ARBA00023012"/>
    </source>
</evidence>
<name>A0A9D1G1W6_9FIRM</name>
<dbReference type="SUPFAM" id="SSF158472">
    <property type="entry name" value="HAMP domain-like"/>
    <property type="match status" value="1"/>
</dbReference>
<dbReference type="InterPro" id="IPR003594">
    <property type="entry name" value="HATPase_dom"/>
</dbReference>
<dbReference type="Pfam" id="PF06580">
    <property type="entry name" value="His_kinase"/>
    <property type="match status" value="1"/>
</dbReference>
<dbReference type="Gene3D" id="6.10.340.10">
    <property type="match status" value="1"/>
</dbReference>
<evidence type="ECO:0000256" key="1">
    <source>
        <dbReference type="ARBA" id="ARBA00000085"/>
    </source>
</evidence>
<dbReference type="InterPro" id="IPR050640">
    <property type="entry name" value="Bact_2-comp_sensor_kinase"/>
</dbReference>
<evidence type="ECO:0000256" key="5">
    <source>
        <dbReference type="ARBA" id="ARBA00022679"/>
    </source>
</evidence>
<comment type="catalytic activity">
    <reaction evidence="1">
        <text>ATP + protein L-histidine = ADP + protein N-phospho-L-histidine.</text>
        <dbReference type="EC" id="2.7.13.3"/>
    </reaction>
</comment>
<evidence type="ECO:0000313" key="12">
    <source>
        <dbReference type="Proteomes" id="UP000824140"/>
    </source>
</evidence>
<evidence type="ECO:0000256" key="6">
    <source>
        <dbReference type="ARBA" id="ARBA00022777"/>
    </source>
</evidence>
<evidence type="ECO:0000259" key="9">
    <source>
        <dbReference type="PROSITE" id="PS50109"/>
    </source>
</evidence>
<dbReference type="Pfam" id="PF00672">
    <property type="entry name" value="HAMP"/>
    <property type="match status" value="1"/>
</dbReference>
<accession>A0A9D1G1W6</accession>
<dbReference type="GO" id="GO:0000155">
    <property type="term" value="F:phosphorelay sensor kinase activity"/>
    <property type="evidence" value="ECO:0007669"/>
    <property type="project" value="InterPro"/>
</dbReference>
<evidence type="ECO:0000256" key="4">
    <source>
        <dbReference type="ARBA" id="ARBA00022553"/>
    </source>
</evidence>
<evidence type="ECO:0000256" key="3">
    <source>
        <dbReference type="ARBA" id="ARBA00012438"/>
    </source>
</evidence>